<gene>
    <name evidence="1" type="ORF">YP76_07115</name>
</gene>
<reference evidence="1 2" key="1">
    <citation type="submission" date="2015-04" db="EMBL/GenBank/DDBJ databases">
        <title>Genome sequence of aromatic hydrocarbons-degrading Sphingobium chungbukense DJ77.</title>
        <authorList>
            <person name="Kim Y.-C."/>
            <person name="Chae J.-C."/>
        </authorList>
    </citation>
    <scope>NUCLEOTIDE SEQUENCE [LARGE SCALE GENOMIC DNA]</scope>
    <source>
        <strain evidence="1 2">DJ77</strain>
    </source>
</reference>
<proteinExistence type="predicted"/>
<name>A0A0M3AS81_9SPHN</name>
<evidence type="ECO:0000313" key="2">
    <source>
        <dbReference type="Proteomes" id="UP000033874"/>
    </source>
</evidence>
<evidence type="ECO:0000313" key="1">
    <source>
        <dbReference type="EMBL" id="KKW92695.1"/>
    </source>
</evidence>
<dbReference type="AlphaFoldDB" id="A0A0M3AS81"/>
<keyword evidence="2" id="KW-1185">Reference proteome</keyword>
<comment type="caution">
    <text evidence="1">The sequence shown here is derived from an EMBL/GenBank/DDBJ whole genome shotgun (WGS) entry which is preliminary data.</text>
</comment>
<accession>A0A0M3AS81</accession>
<protein>
    <submittedName>
        <fullName evidence="1">Uncharacterized protein</fullName>
    </submittedName>
</protein>
<dbReference type="Proteomes" id="UP000033874">
    <property type="component" value="Unassembled WGS sequence"/>
</dbReference>
<dbReference type="STRING" id="56193.YP76_07115"/>
<dbReference type="EMBL" id="LBIC01000003">
    <property type="protein sequence ID" value="KKW92695.1"/>
    <property type="molecule type" value="Genomic_DNA"/>
</dbReference>
<dbReference type="PATRIC" id="fig|56193.3.peg.1474"/>
<organism evidence="1 2">
    <name type="scientific">Sphingobium chungbukense</name>
    <dbReference type="NCBI Taxonomy" id="56193"/>
    <lineage>
        <taxon>Bacteria</taxon>
        <taxon>Pseudomonadati</taxon>
        <taxon>Pseudomonadota</taxon>
        <taxon>Alphaproteobacteria</taxon>
        <taxon>Sphingomonadales</taxon>
        <taxon>Sphingomonadaceae</taxon>
        <taxon>Sphingobium</taxon>
    </lineage>
</organism>
<sequence>MIAKLLGYIEDAARFPKDGDLQVRAAIAPGMLDMWREILEKAKLESELAQAGDALLYKGLTYRAQPSQNGAH</sequence>